<reference evidence="1 2" key="1">
    <citation type="submission" date="2022-03" db="EMBL/GenBank/DDBJ databases">
        <authorList>
            <person name="Jo J.-H."/>
            <person name="Im W.-T."/>
        </authorList>
    </citation>
    <scope>NUCLEOTIDE SEQUENCE [LARGE SCALE GENOMIC DNA]</scope>
    <source>
        <strain evidence="1 2">MA9</strain>
    </source>
</reference>
<gene>
    <name evidence="1" type="ORF">LZ480_08390</name>
</gene>
<organism evidence="1 2">
    <name type="scientific">Solibacillus palustris</name>
    <dbReference type="NCBI Taxonomy" id="2908203"/>
    <lineage>
        <taxon>Bacteria</taxon>
        <taxon>Bacillati</taxon>
        <taxon>Bacillota</taxon>
        <taxon>Bacilli</taxon>
        <taxon>Bacillales</taxon>
        <taxon>Caryophanaceae</taxon>
        <taxon>Solibacillus</taxon>
    </lineage>
</organism>
<evidence type="ECO:0000313" key="1">
    <source>
        <dbReference type="EMBL" id="MCH7321910.1"/>
    </source>
</evidence>
<sequence>MKIIPTADNLSAWIENYMPRRDLFFISGELYHKQIDFSQVLVMPIEEFYTHSTYSQIDFTNSYEYWNIKNVNYVIVANCQWIEQIPTEQKRMLLQAQVHCERGLVVPVTFIDNIEEIPKDYIHNNQVVLQRAMWESLNWKTKEQILKTMVSQWWDNGECEKAPALLPQHLKPFTNIFSHQQGANCLAAVLYAISNGKQQWIIHEWVHQKTFLEKLALSQYEIVDSKKLITGDVLAWLDDVGTIQHAAYYIGDNLFFNKHGQTIFNPWKLLANEALEKEWGSLKRVIYRKMVFNTQN</sequence>
<name>A0ABS9UD34_9BACL</name>
<evidence type="ECO:0008006" key="3">
    <source>
        <dbReference type="Google" id="ProtNLM"/>
    </source>
</evidence>
<dbReference type="RefSeq" id="WP_241368960.1">
    <property type="nucleotide sequence ID" value="NZ_JAKZFC010000002.1"/>
</dbReference>
<accession>A0ABS9UD34</accession>
<dbReference type="Proteomes" id="UP001316087">
    <property type="component" value="Unassembled WGS sequence"/>
</dbReference>
<dbReference type="EMBL" id="JAKZFC010000002">
    <property type="protein sequence ID" value="MCH7321910.1"/>
    <property type="molecule type" value="Genomic_DNA"/>
</dbReference>
<comment type="caution">
    <text evidence="1">The sequence shown here is derived from an EMBL/GenBank/DDBJ whole genome shotgun (WGS) entry which is preliminary data.</text>
</comment>
<proteinExistence type="predicted"/>
<protein>
    <recommendedName>
        <fullName evidence="3">NlpC/P60 domain-containing protein</fullName>
    </recommendedName>
</protein>
<keyword evidence="2" id="KW-1185">Reference proteome</keyword>
<evidence type="ECO:0000313" key="2">
    <source>
        <dbReference type="Proteomes" id="UP001316087"/>
    </source>
</evidence>